<dbReference type="AlphaFoldDB" id="L8HJC9"/>
<dbReference type="InterPro" id="IPR004443">
    <property type="entry name" value="YjeF_N_dom"/>
</dbReference>
<protein>
    <recommendedName>
        <fullName evidence="3">NAD(P)H-hydrate epimerase</fullName>
        <ecNumber evidence="3">5.1.99.6</ecNumber>
    </recommendedName>
</protein>
<evidence type="ECO:0000256" key="2">
    <source>
        <dbReference type="ARBA" id="ARBA00000909"/>
    </source>
</evidence>
<dbReference type="Proteomes" id="UP000011083">
    <property type="component" value="Unassembled WGS sequence"/>
</dbReference>
<evidence type="ECO:0000256" key="9">
    <source>
        <dbReference type="ARBA" id="ARBA00023235"/>
    </source>
</evidence>
<dbReference type="Pfam" id="PF03853">
    <property type="entry name" value="YjeF_N"/>
    <property type="match status" value="1"/>
</dbReference>
<dbReference type="RefSeq" id="XP_004368055.1">
    <property type="nucleotide sequence ID" value="XM_004367998.1"/>
</dbReference>
<feature type="domain" description="YjeF N-terminal" evidence="10">
    <location>
        <begin position="43"/>
        <end position="276"/>
    </location>
</feature>
<dbReference type="GO" id="GO:0000166">
    <property type="term" value="F:nucleotide binding"/>
    <property type="evidence" value="ECO:0007669"/>
    <property type="project" value="UniProtKB-KW"/>
</dbReference>
<dbReference type="PANTHER" id="PTHR13232">
    <property type="entry name" value="NAD(P)H-HYDRATE EPIMERASE"/>
    <property type="match status" value="1"/>
</dbReference>
<evidence type="ECO:0000256" key="3">
    <source>
        <dbReference type="ARBA" id="ARBA00012228"/>
    </source>
</evidence>
<evidence type="ECO:0000256" key="8">
    <source>
        <dbReference type="ARBA" id="ARBA00023027"/>
    </source>
</evidence>
<dbReference type="NCBIfam" id="TIGR00197">
    <property type="entry name" value="yjeF_nterm"/>
    <property type="match status" value="1"/>
</dbReference>
<evidence type="ECO:0000256" key="1">
    <source>
        <dbReference type="ARBA" id="ARBA00000013"/>
    </source>
</evidence>
<keyword evidence="4" id="KW-0479">Metal-binding</keyword>
<keyword evidence="9" id="KW-0413">Isomerase</keyword>
<evidence type="ECO:0000256" key="4">
    <source>
        <dbReference type="ARBA" id="ARBA00022723"/>
    </source>
</evidence>
<dbReference type="EMBL" id="KB007805">
    <property type="protein sequence ID" value="ELR25300.1"/>
    <property type="molecule type" value="Genomic_DNA"/>
</dbReference>
<comment type="catalytic activity">
    <reaction evidence="2">
        <text>(6R)-NADPHX = (6S)-NADPHX</text>
        <dbReference type="Rhea" id="RHEA:32227"/>
        <dbReference type="ChEBI" id="CHEBI:64076"/>
        <dbReference type="ChEBI" id="CHEBI:64077"/>
        <dbReference type="EC" id="5.1.99.6"/>
    </reaction>
</comment>
<dbReference type="GO" id="GO:0005739">
    <property type="term" value="C:mitochondrion"/>
    <property type="evidence" value="ECO:0007669"/>
    <property type="project" value="TreeGrafter"/>
</dbReference>
<dbReference type="GO" id="GO:0046872">
    <property type="term" value="F:metal ion binding"/>
    <property type="evidence" value="ECO:0007669"/>
    <property type="project" value="UniProtKB-KW"/>
</dbReference>
<dbReference type="VEuPathDB" id="AmoebaDB:ACA1_290770"/>
<name>L8HJC9_ACACF</name>
<evidence type="ECO:0000256" key="5">
    <source>
        <dbReference type="ARBA" id="ARBA00022741"/>
    </source>
</evidence>
<dbReference type="KEGG" id="acan:ACA1_290770"/>
<keyword evidence="5" id="KW-0547">Nucleotide-binding</keyword>
<dbReference type="PANTHER" id="PTHR13232:SF10">
    <property type="entry name" value="NAD(P)H-HYDRATE EPIMERASE"/>
    <property type="match status" value="1"/>
</dbReference>
<reference evidence="11 12" key="1">
    <citation type="journal article" date="2013" name="Genome Biol.">
        <title>Genome of Acanthamoeba castellanii highlights extensive lateral gene transfer and early evolution of tyrosine kinase signaling.</title>
        <authorList>
            <person name="Clarke M."/>
            <person name="Lohan A.J."/>
            <person name="Liu B."/>
            <person name="Lagkouvardos I."/>
            <person name="Roy S."/>
            <person name="Zafar N."/>
            <person name="Bertelli C."/>
            <person name="Schilde C."/>
            <person name="Kianianmomeni A."/>
            <person name="Burglin T.R."/>
            <person name="Frech C."/>
            <person name="Turcotte B."/>
            <person name="Kopec K.O."/>
            <person name="Synnott J.M."/>
            <person name="Choo C."/>
            <person name="Paponov I."/>
            <person name="Finkler A."/>
            <person name="Soon Heng Tan C."/>
            <person name="Hutchins A.P."/>
            <person name="Weinmeier T."/>
            <person name="Rattei T."/>
            <person name="Chu J.S."/>
            <person name="Gimenez G."/>
            <person name="Irimia M."/>
            <person name="Rigden D.J."/>
            <person name="Fitzpatrick D.A."/>
            <person name="Lorenzo-Morales J."/>
            <person name="Bateman A."/>
            <person name="Chiu C.H."/>
            <person name="Tang P."/>
            <person name="Hegemann P."/>
            <person name="Fromm H."/>
            <person name="Raoult D."/>
            <person name="Greub G."/>
            <person name="Miranda-Saavedra D."/>
            <person name="Chen N."/>
            <person name="Nash P."/>
            <person name="Ginger M.L."/>
            <person name="Horn M."/>
            <person name="Schaap P."/>
            <person name="Caler L."/>
            <person name="Loftus B."/>
        </authorList>
    </citation>
    <scope>NUCLEOTIDE SEQUENCE [LARGE SCALE GENOMIC DNA]</scope>
    <source>
        <strain evidence="11 12">Neff</strain>
    </source>
</reference>
<comment type="catalytic activity">
    <reaction evidence="1">
        <text>(6R)-NADHX = (6S)-NADHX</text>
        <dbReference type="Rhea" id="RHEA:32215"/>
        <dbReference type="ChEBI" id="CHEBI:64074"/>
        <dbReference type="ChEBI" id="CHEBI:64075"/>
        <dbReference type="EC" id="5.1.99.6"/>
    </reaction>
</comment>
<organism evidence="11 12">
    <name type="scientific">Acanthamoeba castellanii (strain ATCC 30010 / Neff)</name>
    <dbReference type="NCBI Taxonomy" id="1257118"/>
    <lineage>
        <taxon>Eukaryota</taxon>
        <taxon>Amoebozoa</taxon>
        <taxon>Discosea</taxon>
        <taxon>Longamoebia</taxon>
        <taxon>Centramoebida</taxon>
        <taxon>Acanthamoebidae</taxon>
        <taxon>Acanthamoeba</taxon>
    </lineage>
</organism>
<keyword evidence="7" id="KW-0630">Potassium</keyword>
<dbReference type="OMA" id="RHLFHYG"/>
<dbReference type="EC" id="5.1.99.6" evidence="3"/>
<dbReference type="InterPro" id="IPR036652">
    <property type="entry name" value="YjeF_N_dom_sf"/>
</dbReference>
<sequence>MSTRRLKVPFSSAFFSAASSKETYGRGAFVLHVRLQYLTQEEAQNIDVELMGPVCGFSVDQLQHVVVGGWAGGQLMELAGLSCATAIAKVFPTHHNVLVIAGPGNKYPLFLPGGTGGDGLVCARHLLLFGYQPTIHYPKRTDKDLRLRFTSTVSCVSDVPVVQNLVKQCEYMGIPFIDQLPDRLEDYNLIVDAIFGFSFKPESGRLRETEVPIASIDIPSGWDVEKGDSAGVGVKEPQLLVSLTAPKLATRSFRKEHWLGGRFVPPSLEKKYELNLPAYPVTDVVVRLPPPS</sequence>
<dbReference type="Gene3D" id="3.40.50.10260">
    <property type="entry name" value="YjeF N-terminal domain"/>
    <property type="match status" value="1"/>
</dbReference>
<keyword evidence="11" id="KW-0449">Lipoprotein</keyword>
<keyword evidence="12" id="KW-1185">Reference proteome</keyword>
<dbReference type="STRING" id="1257118.L8HJC9"/>
<dbReference type="OrthoDB" id="10064708at2759"/>
<evidence type="ECO:0000256" key="6">
    <source>
        <dbReference type="ARBA" id="ARBA00022857"/>
    </source>
</evidence>
<keyword evidence="6" id="KW-0521">NADP</keyword>
<dbReference type="GO" id="GO:0052856">
    <property type="term" value="F:NAD(P)HX epimerase activity"/>
    <property type="evidence" value="ECO:0007669"/>
    <property type="project" value="UniProtKB-EC"/>
</dbReference>
<evidence type="ECO:0000313" key="11">
    <source>
        <dbReference type="EMBL" id="ELR25300.1"/>
    </source>
</evidence>
<dbReference type="SUPFAM" id="SSF64153">
    <property type="entry name" value="YjeF N-terminal domain-like"/>
    <property type="match status" value="1"/>
</dbReference>
<evidence type="ECO:0000256" key="7">
    <source>
        <dbReference type="ARBA" id="ARBA00022958"/>
    </source>
</evidence>
<dbReference type="PROSITE" id="PS51385">
    <property type="entry name" value="YJEF_N"/>
    <property type="match status" value="1"/>
</dbReference>
<gene>
    <name evidence="11" type="ORF">ACA1_290770</name>
</gene>
<evidence type="ECO:0000259" key="10">
    <source>
        <dbReference type="PROSITE" id="PS51385"/>
    </source>
</evidence>
<dbReference type="InterPro" id="IPR032976">
    <property type="entry name" value="YJEFN_prot_NAXE-like"/>
</dbReference>
<evidence type="ECO:0000313" key="12">
    <source>
        <dbReference type="Proteomes" id="UP000011083"/>
    </source>
</evidence>
<accession>L8HJC9</accession>
<dbReference type="GeneID" id="14926349"/>
<keyword evidence="8" id="KW-0520">NAD</keyword>
<proteinExistence type="predicted"/>